<organism evidence="2 3">
    <name type="scientific">Angomonas deanei</name>
    <dbReference type="NCBI Taxonomy" id="59799"/>
    <lineage>
        <taxon>Eukaryota</taxon>
        <taxon>Discoba</taxon>
        <taxon>Euglenozoa</taxon>
        <taxon>Kinetoplastea</taxon>
        <taxon>Metakinetoplastina</taxon>
        <taxon>Trypanosomatida</taxon>
        <taxon>Trypanosomatidae</taxon>
        <taxon>Strigomonadinae</taxon>
        <taxon>Angomonas</taxon>
    </lineage>
</organism>
<evidence type="ECO:0000256" key="1">
    <source>
        <dbReference type="SAM" id="MobiDB-lite"/>
    </source>
</evidence>
<gene>
    <name evidence="2" type="ORF">ADEAN_000997200</name>
</gene>
<feature type="compositionally biased region" description="Basic and acidic residues" evidence="1">
    <location>
        <begin position="162"/>
        <end position="172"/>
    </location>
</feature>
<dbReference type="VEuPathDB" id="TriTrypDB:ADEAN_000997200"/>
<sequence>MTATNVPAEFFQKWTDLQAEHNALLKEKIEILESKNDLERWLLRTTHSCEKLQTENDELSKKYDALSDKHETLNNHYDELKEEHEECRKETIAMMNHKEKDYTNMVNNMQAEIQKWKATVDTMKTEMTRLYQVQAAYNEKVRAAYNAQVRAETEAKREAEARRAAEAREAESQRVAQQELQKQRQEKPRRKPLTPKQKAEKQQIIRCFYRQNKCILFDLIGVLDYCISEKISDEALRAAVSMDQRTSFSFHSGLGRTLYEKRRKDFFCRVLPALPNLETIDISFSWVVYLYISFSRYGLLEGAFEQFCAKPFHKALYVRQEEVDVLLSVGSSAEEFFTCVAGLAKHIQIIHINETNMDSIAWCEWFDQLQTIDLSGCHCVDDFSPLCKVPRLREVWYDNNTNHSFYHVTDALKKRGVGLVWKRR</sequence>
<protein>
    <submittedName>
        <fullName evidence="2">Uncharacterized protein</fullName>
    </submittedName>
</protein>
<dbReference type="AlphaFoldDB" id="A0A7G2CRI1"/>
<reference evidence="2 3" key="1">
    <citation type="submission" date="2020-08" db="EMBL/GenBank/DDBJ databases">
        <authorList>
            <person name="Newling K."/>
            <person name="Davey J."/>
            <person name="Forrester S."/>
        </authorList>
    </citation>
    <scope>NUCLEOTIDE SEQUENCE [LARGE SCALE GENOMIC DNA]</scope>
    <source>
        <strain evidence="3">Crithidia deanei Carvalho (ATCC PRA-265)</strain>
    </source>
</reference>
<keyword evidence="3" id="KW-1185">Reference proteome</keyword>
<name>A0A7G2CRI1_9TRYP</name>
<evidence type="ECO:0000313" key="2">
    <source>
        <dbReference type="EMBL" id="CAD2222428.1"/>
    </source>
</evidence>
<accession>A0A7G2CRI1</accession>
<proteinExistence type="predicted"/>
<dbReference type="SUPFAM" id="SSF52047">
    <property type="entry name" value="RNI-like"/>
    <property type="match status" value="1"/>
</dbReference>
<dbReference type="Proteomes" id="UP000515908">
    <property type="component" value="Chromosome 26"/>
</dbReference>
<evidence type="ECO:0000313" key="3">
    <source>
        <dbReference type="Proteomes" id="UP000515908"/>
    </source>
</evidence>
<dbReference type="EMBL" id="LR877170">
    <property type="protein sequence ID" value="CAD2222428.1"/>
    <property type="molecule type" value="Genomic_DNA"/>
</dbReference>
<feature type="region of interest" description="Disordered" evidence="1">
    <location>
        <begin position="162"/>
        <end position="198"/>
    </location>
</feature>